<name>A0AAW0GNP1_9APHY</name>
<evidence type="ECO:0000256" key="4">
    <source>
        <dbReference type="ARBA" id="ARBA00023128"/>
    </source>
</evidence>
<dbReference type="Proteomes" id="UP001385951">
    <property type="component" value="Unassembled WGS sequence"/>
</dbReference>
<comment type="caution">
    <text evidence="8">The sequence shown here is derived from an EMBL/GenBank/DDBJ whole genome shotgun (WGS) entry which is preliminary data.</text>
</comment>
<evidence type="ECO:0000313" key="8">
    <source>
        <dbReference type="EMBL" id="KAK7694988.1"/>
    </source>
</evidence>
<evidence type="ECO:0000256" key="2">
    <source>
        <dbReference type="ARBA" id="ARBA00009864"/>
    </source>
</evidence>
<evidence type="ECO:0000256" key="7">
    <source>
        <dbReference type="ARBA" id="ARBA00035421"/>
    </source>
</evidence>
<dbReference type="GO" id="GO:0003735">
    <property type="term" value="F:structural constituent of ribosome"/>
    <property type="evidence" value="ECO:0007669"/>
    <property type="project" value="InterPro"/>
</dbReference>
<evidence type="ECO:0000256" key="6">
    <source>
        <dbReference type="ARBA" id="ARBA00035137"/>
    </source>
</evidence>
<dbReference type="InterPro" id="IPR016939">
    <property type="entry name" value="Ribosomal_mS23_fun"/>
</dbReference>
<protein>
    <recommendedName>
        <fullName evidence="6">Small ribosomal subunit protein mS23</fullName>
    </recommendedName>
    <alternativeName>
        <fullName evidence="7">37S ribosomal protein S25, mitochondrial</fullName>
    </alternativeName>
</protein>
<keyword evidence="3" id="KW-0689">Ribosomal protein</keyword>
<comment type="similarity">
    <text evidence="2">Belongs to the mitochondrion-specific ribosomal protein mS23 family.</text>
</comment>
<dbReference type="GO" id="GO:0005763">
    <property type="term" value="C:mitochondrial small ribosomal subunit"/>
    <property type="evidence" value="ECO:0007669"/>
    <property type="project" value="InterPro"/>
</dbReference>
<proteinExistence type="inferred from homology"/>
<dbReference type="AlphaFoldDB" id="A0AAW0GNP1"/>
<dbReference type="PANTHER" id="PTHR37799:SF1">
    <property type="entry name" value="SMALL RIBOSOMAL SUBUNIT PROTEIN MS23"/>
    <property type="match status" value="1"/>
</dbReference>
<keyword evidence="4" id="KW-0496">Mitochondrion</keyword>
<evidence type="ECO:0000256" key="5">
    <source>
        <dbReference type="ARBA" id="ARBA00023274"/>
    </source>
</evidence>
<dbReference type="PANTHER" id="PTHR37799">
    <property type="entry name" value="37S RIBOSOMAL PROTEIN S25, MITOCHONDRIAL"/>
    <property type="match status" value="1"/>
</dbReference>
<keyword evidence="5" id="KW-0687">Ribonucleoprotein</keyword>
<accession>A0AAW0GNP1</accession>
<sequence length="195" mass="21842">MMLSERSILCAARNGYDYVREGRNPSPEDAIQYALNLHEHHDLPLTNAYTAAIAQFRSLRSEHHIARTVALREAEAYGIQFGPSQVEISVTKEEKALDTWHRKAELDAGALAARKRWKTIVEREPGPWSRGQDYVRLWQEGVRPTYSPMLSGTGAPSEADIDLGEDFVPGTQDVEESVDKDVSLMADYTPVQAES</sequence>
<organism evidence="8 9">
    <name type="scientific">Cerrena zonata</name>
    <dbReference type="NCBI Taxonomy" id="2478898"/>
    <lineage>
        <taxon>Eukaryota</taxon>
        <taxon>Fungi</taxon>
        <taxon>Dikarya</taxon>
        <taxon>Basidiomycota</taxon>
        <taxon>Agaricomycotina</taxon>
        <taxon>Agaricomycetes</taxon>
        <taxon>Polyporales</taxon>
        <taxon>Cerrenaceae</taxon>
        <taxon>Cerrena</taxon>
    </lineage>
</organism>
<keyword evidence="9" id="KW-1185">Reference proteome</keyword>
<comment type="subcellular location">
    <subcellularLocation>
        <location evidence="1">Mitochondrion</location>
    </subcellularLocation>
</comment>
<evidence type="ECO:0000313" key="9">
    <source>
        <dbReference type="Proteomes" id="UP001385951"/>
    </source>
</evidence>
<evidence type="ECO:0000256" key="3">
    <source>
        <dbReference type="ARBA" id="ARBA00022980"/>
    </source>
</evidence>
<dbReference type="Pfam" id="PF13741">
    <property type="entry name" value="MRP-S25"/>
    <property type="match status" value="1"/>
</dbReference>
<reference evidence="8 9" key="1">
    <citation type="submission" date="2022-09" db="EMBL/GenBank/DDBJ databases">
        <authorList>
            <person name="Palmer J.M."/>
        </authorList>
    </citation>
    <scope>NUCLEOTIDE SEQUENCE [LARGE SCALE GENOMIC DNA]</scope>
    <source>
        <strain evidence="8 9">DSM 7382</strain>
    </source>
</reference>
<evidence type="ECO:0000256" key="1">
    <source>
        <dbReference type="ARBA" id="ARBA00004173"/>
    </source>
</evidence>
<gene>
    <name evidence="8" type="ORF">QCA50_002176</name>
</gene>
<dbReference type="EMBL" id="JASBNA010000002">
    <property type="protein sequence ID" value="KAK7694988.1"/>
    <property type="molecule type" value="Genomic_DNA"/>
</dbReference>